<name>Q46179_CLOPF</name>
<protein>
    <submittedName>
        <fullName evidence="1">Chloramphenicol acetyltransferase</fullName>
    </submittedName>
</protein>
<sequence>MMMAVKLAF</sequence>
<gene>
    <name evidence="1" type="primary">catQ</name>
</gene>
<keyword evidence="1" id="KW-0808">Transferase</keyword>
<reference evidence="1" key="1">
    <citation type="journal article" date="1991" name="Antimicrob. Agents Chemother.">
        <title>Relationship between the Clostridium perfringens catQ gene product and chloramphenicol acetyltransferases from other bacteria.</title>
        <authorList>
            <person name="Bannam T.L."/>
            <person name="Rood J.I."/>
        </authorList>
    </citation>
    <scope>NUCLEOTIDE SEQUENCE</scope>
    <source>
        <strain evidence="1">CW 531</strain>
    </source>
</reference>
<proteinExistence type="predicted"/>
<accession>Q46179</accession>
<dbReference type="GO" id="GO:0016740">
    <property type="term" value="F:transferase activity"/>
    <property type="evidence" value="ECO:0007669"/>
    <property type="project" value="UniProtKB-KW"/>
</dbReference>
<evidence type="ECO:0000313" key="1">
    <source>
        <dbReference type="EMBL" id="AAA23214.1"/>
    </source>
</evidence>
<organism evidence="1">
    <name type="scientific">Clostridium perfringens</name>
    <dbReference type="NCBI Taxonomy" id="1502"/>
    <lineage>
        <taxon>Bacteria</taxon>
        <taxon>Bacillati</taxon>
        <taxon>Bacillota</taxon>
        <taxon>Clostridia</taxon>
        <taxon>Eubacteriales</taxon>
        <taxon>Clostridiaceae</taxon>
        <taxon>Clostridium</taxon>
    </lineage>
</organism>
<dbReference type="EMBL" id="M55620">
    <property type="protein sequence ID" value="AAA23214.1"/>
    <property type="molecule type" value="Genomic_DNA"/>
</dbReference>